<reference evidence="9 10" key="1">
    <citation type="submission" date="2021-02" db="EMBL/GenBank/DDBJ databases">
        <title>Variation within the Batrachochytrium salamandrivorans European outbreak.</title>
        <authorList>
            <person name="Kelly M."/>
            <person name="Pasmans F."/>
            <person name="Shea T.P."/>
            <person name="Munoz J.F."/>
            <person name="Carranza S."/>
            <person name="Cuomo C.A."/>
            <person name="Martel A."/>
        </authorList>
    </citation>
    <scope>NUCLEOTIDE SEQUENCE [LARGE SCALE GENOMIC DNA]</scope>
    <source>
        <strain evidence="9 10">AMFP18/2</strain>
    </source>
</reference>
<evidence type="ECO:0000256" key="4">
    <source>
        <dbReference type="ARBA" id="ARBA00023054"/>
    </source>
</evidence>
<evidence type="ECO:0000256" key="2">
    <source>
        <dbReference type="ARBA" id="ARBA00010841"/>
    </source>
</evidence>
<dbReference type="InterPro" id="IPR038844">
    <property type="entry name" value="CFAP157"/>
</dbReference>
<evidence type="ECO:0000313" key="10">
    <source>
        <dbReference type="Proteomes" id="UP001648503"/>
    </source>
</evidence>
<evidence type="ECO:0000256" key="7">
    <source>
        <dbReference type="SAM" id="Coils"/>
    </source>
</evidence>
<accession>A0ABQ8EY65</accession>
<dbReference type="PANTHER" id="PTHR31954:SF1">
    <property type="entry name" value="CILIA- AND FLAGELLA-ASSOCIATED PROTEIN 157"/>
    <property type="match status" value="1"/>
</dbReference>
<protein>
    <recommendedName>
        <fullName evidence="3">Cilia- and flagella-associated protein 157</fullName>
    </recommendedName>
</protein>
<feature type="compositionally biased region" description="Basic residues" evidence="8">
    <location>
        <begin position="651"/>
        <end position="660"/>
    </location>
</feature>
<feature type="region of interest" description="Disordered" evidence="8">
    <location>
        <begin position="636"/>
        <end position="660"/>
    </location>
</feature>
<evidence type="ECO:0000256" key="6">
    <source>
        <dbReference type="ARBA" id="ARBA00023273"/>
    </source>
</evidence>
<organism evidence="9 10">
    <name type="scientific">Batrachochytrium salamandrivorans</name>
    <dbReference type="NCBI Taxonomy" id="1357716"/>
    <lineage>
        <taxon>Eukaryota</taxon>
        <taxon>Fungi</taxon>
        <taxon>Fungi incertae sedis</taxon>
        <taxon>Chytridiomycota</taxon>
        <taxon>Chytridiomycota incertae sedis</taxon>
        <taxon>Chytridiomycetes</taxon>
        <taxon>Rhizophydiales</taxon>
        <taxon>Rhizophydiales incertae sedis</taxon>
        <taxon>Batrachochytrium</taxon>
    </lineage>
</organism>
<dbReference type="Proteomes" id="UP001648503">
    <property type="component" value="Unassembled WGS sequence"/>
</dbReference>
<evidence type="ECO:0000256" key="3">
    <source>
        <dbReference type="ARBA" id="ARBA00014087"/>
    </source>
</evidence>
<comment type="caution">
    <text evidence="9">The sequence shown here is derived from an EMBL/GenBank/DDBJ whole genome shotgun (WGS) entry which is preliminary data.</text>
</comment>
<feature type="coiled-coil region" evidence="7">
    <location>
        <begin position="155"/>
        <end position="208"/>
    </location>
</feature>
<dbReference type="EMBL" id="JAFCIX010000545">
    <property type="protein sequence ID" value="KAH6588058.1"/>
    <property type="molecule type" value="Genomic_DNA"/>
</dbReference>
<evidence type="ECO:0000256" key="1">
    <source>
        <dbReference type="ARBA" id="ARBA00004138"/>
    </source>
</evidence>
<gene>
    <name evidence="9" type="ORF">BASA50_010921</name>
</gene>
<keyword evidence="4 7" id="KW-0175">Coiled coil</keyword>
<comment type="subcellular location">
    <subcellularLocation>
        <location evidence="1">Cell projection</location>
        <location evidence="1">Cilium</location>
    </subcellularLocation>
</comment>
<evidence type="ECO:0000256" key="8">
    <source>
        <dbReference type="SAM" id="MobiDB-lite"/>
    </source>
</evidence>
<keyword evidence="6" id="KW-0966">Cell projection</keyword>
<feature type="region of interest" description="Disordered" evidence="8">
    <location>
        <begin position="1"/>
        <end position="25"/>
    </location>
</feature>
<feature type="compositionally biased region" description="Basic residues" evidence="8">
    <location>
        <begin position="1"/>
        <end position="11"/>
    </location>
</feature>
<proteinExistence type="inferred from homology"/>
<feature type="coiled-coil region" evidence="7">
    <location>
        <begin position="42"/>
        <end position="108"/>
    </location>
</feature>
<evidence type="ECO:0000256" key="5">
    <source>
        <dbReference type="ARBA" id="ARBA00023069"/>
    </source>
</evidence>
<evidence type="ECO:0000313" key="9">
    <source>
        <dbReference type="EMBL" id="KAH6588058.1"/>
    </source>
</evidence>
<keyword evidence="10" id="KW-1185">Reference proteome</keyword>
<sequence>MSTKKGKKSKKGEKGSQQISGSTAIKQDAMDSLTLEYFETKVRDMTEKIVRMKQKCEDLTKENEALSNAQTKFNHDKQDIVEFLNIKVRDHEKMISGLELKAHHLEEEKHDIAIRSKNEVDHIRTSMQLELENMQTQCTKFKSELSELTAFSAKKKEMELQIVQCKDLLENKRIEYRDTIHNIERKVLQDKNQMKREMLQKVNEAVANFRRVADQQMAETTKRAIRENMAITSQLKKMSCKTIELIGENDELKVKITKLKISNSLLTGSEQELVKRSQANQRVIKMLVEKLKESDQMLDLAFESEQLGEASGACEEKMPLGFNLDTSEVLTKEMKKEIEALQYDYNVLVSRLAEVADVTNEIELAFEESLGDLPSTNHPPLLKPDNASQLQNNLIMMINRLKMLTWFESSETDLQMQNPAQNIILSETPPEYDITVNLESQNKGEISQLVVYNRSNSINNAELDGEPSCNIYNSHDDQSGSAFSDFSEINENKARPDAMKAPQRTLSPVSYQLGDVSSKRESLSLNPNVQLTPILTDIPYERNRSSGWHTPDRGSTCLAGNQRRVEPHHIHPISNIPLKHQTVASIPREQSKQDVGVQTNPLPFGQSSTSQYLLGELRPWGPHAVCFPKKGAGLYQSRPARQPEHRMIPIPRKKTPLVSH</sequence>
<dbReference type="PANTHER" id="PTHR31954">
    <property type="entry name" value="CILIA- AND FLAGELLA-ASSOCIATED PROTEIN 157"/>
    <property type="match status" value="1"/>
</dbReference>
<keyword evidence="5" id="KW-0969">Cilium</keyword>
<name>A0ABQ8EY65_9FUNG</name>
<comment type="similarity">
    <text evidence="2">Belongs to the CFAP157 family.</text>
</comment>